<dbReference type="GO" id="GO:0005634">
    <property type="term" value="C:nucleus"/>
    <property type="evidence" value="ECO:0007669"/>
    <property type="project" value="UniProtKB-SubCell"/>
</dbReference>
<dbReference type="PANTHER" id="PTHR24327">
    <property type="entry name" value="HOMEOBOX PROTEIN"/>
    <property type="match status" value="1"/>
</dbReference>
<name>A0A9P0FJA1_BRAAE</name>
<evidence type="ECO:0000256" key="5">
    <source>
        <dbReference type="RuleBase" id="RU000682"/>
    </source>
</evidence>
<evidence type="ECO:0000256" key="1">
    <source>
        <dbReference type="ARBA" id="ARBA00004123"/>
    </source>
</evidence>
<dbReference type="Gene3D" id="1.10.10.60">
    <property type="entry name" value="Homeodomain-like"/>
    <property type="match status" value="1"/>
</dbReference>
<dbReference type="SMART" id="SM00389">
    <property type="entry name" value="HOX"/>
    <property type="match status" value="1"/>
</dbReference>
<evidence type="ECO:0000313" key="8">
    <source>
        <dbReference type="EMBL" id="CAH0558973.1"/>
    </source>
</evidence>
<dbReference type="PANTHER" id="PTHR24327:SF41">
    <property type="entry name" value="BRAIN-SPECIFIC HOMEOBOX PROTEIN"/>
    <property type="match status" value="1"/>
</dbReference>
<feature type="region of interest" description="Disordered" evidence="6">
    <location>
        <begin position="111"/>
        <end position="152"/>
    </location>
</feature>
<evidence type="ECO:0000256" key="6">
    <source>
        <dbReference type="SAM" id="MobiDB-lite"/>
    </source>
</evidence>
<dbReference type="SUPFAM" id="SSF46689">
    <property type="entry name" value="Homeodomain-like"/>
    <property type="match status" value="1"/>
</dbReference>
<dbReference type="GO" id="GO:0000981">
    <property type="term" value="F:DNA-binding transcription factor activity, RNA polymerase II-specific"/>
    <property type="evidence" value="ECO:0007669"/>
    <property type="project" value="TreeGrafter"/>
</dbReference>
<gene>
    <name evidence="8" type="ORF">MELIAE_LOCUS9176</name>
</gene>
<keyword evidence="3 5" id="KW-0371">Homeobox</keyword>
<evidence type="ECO:0000259" key="7">
    <source>
        <dbReference type="SMART" id="SM00389"/>
    </source>
</evidence>
<evidence type="ECO:0000313" key="9">
    <source>
        <dbReference type="Proteomes" id="UP001154078"/>
    </source>
</evidence>
<evidence type="ECO:0000256" key="2">
    <source>
        <dbReference type="ARBA" id="ARBA00023125"/>
    </source>
</evidence>
<dbReference type="OrthoDB" id="6159439at2759"/>
<dbReference type="Pfam" id="PF00046">
    <property type="entry name" value="Homeodomain"/>
    <property type="match status" value="1"/>
</dbReference>
<sequence>MENNLKSLNLNDTYISPSLSMPNLDCDKVLYELEYCGERIKIKSVSEKNRKGEEPNDSDKDKRCSFSEDVLVIDEDYVEPEQKIVISPQKNVGKTQHTNFSIDSLLGNTHKENKPASFGKESLNQGPIKVKSAPEKQPNNKITDQQKENKKQDTKLTLNQLQVLHQEFNKCAYPSKETRVKLSKILNVKEEIIKTWFQKRRYIYMKHVKKPIVPTTTPRLPIPVQHQQILRSIPPRPIMRQPFGLRSFPFITAQYGLPQMSPQQFVQVEAYNAATNWLRRFQNVFSPYMHNGNVVFGQKVRLPTPEISPVPPVSQYKF</sequence>
<evidence type="ECO:0000256" key="4">
    <source>
        <dbReference type="ARBA" id="ARBA00023242"/>
    </source>
</evidence>
<keyword evidence="4 5" id="KW-0539">Nucleus</keyword>
<keyword evidence="9" id="KW-1185">Reference proteome</keyword>
<feature type="domain" description="Homeobox" evidence="7">
    <location>
        <begin position="149"/>
        <end position="211"/>
    </location>
</feature>
<dbReference type="InterPro" id="IPR009057">
    <property type="entry name" value="Homeodomain-like_sf"/>
</dbReference>
<organism evidence="8 9">
    <name type="scientific">Brassicogethes aeneus</name>
    <name type="common">Rape pollen beetle</name>
    <name type="synonym">Meligethes aeneus</name>
    <dbReference type="NCBI Taxonomy" id="1431903"/>
    <lineage>
        <taxon>Eukaryota</taxon>
        <taxon>Metazoa</taxon>
        <taxon>Ecdysozoa</taxon>
        <taxon>Arthropoda</taxon>
        <taxon>Hexapoda</taxon>
        <taxon>Insecta</taxon>
        <taxon>Pterygota</taxon>
        <taxon>Neoptera</taxon>
        <taxon>Endopterygota</taxon>
        <taxon>Coleoptera</taxon>
        <taxon>Polyphaga</taxon>
        <taxon>Cucujiformia</taxon>
        <taxon>Nitidulidae</taxon>
        <taxon>Meligethinae</taxon>
        <taxon>Brassicogethes</taxon>
    </lineage>
</organism>
<protein>
    <recommendedName>
        <fullName evidence="7">Homeobox domain-containing protein</fullName>
    </recommendedName>
</protein>
<proteinExistence type="predicted"/>
<dbReference type="Proteomes" id="UP001154078">
    <property type="component" value="Chromosome 6"/>
</dbReference>
<dbReference type="InterPro" id="IPR001356">
    <property type="entry name" value="HD"/>
</dbReference>
<comment type="subcellular location">
    <subcellularLocation>
        <location evidence="1 5">Nucleus</location>
    </subcellularLocation>
</comment>
<accession>A0A9P0FJA1</accession>
<dbReference type="GO" id="GO:0000978">
    <property type="term" value="F:RNA polymerase II cis-regulatory region sequence-specific DNA binding"/>
    <property type="evidence" value="ECO:0007669"/>
    <property type="project" value="TreeGrafter"/>
</dbReference>
<keyword evidence="2 5" id="KW-0238">DNA-binding</keyword>
<reference evidence="8" key="1">
    <citation type="submission" date="2021-12" db="EMBL/GenBank/DDBJ databases">
        <authorList>
            <person name="King R."/>
        </authorList>
    </citation>
    <scope>NUCLEOTIDE SEQUENCE</scope>
</reference>
<dbReference type="AlphaFoldDB" id="A0A9P0FJA1"/>
<dbReference type="EMBL" id="OV121137">
    <property type="protein sequence ID" value="CAH0558973.1"/>
    <property type="molecule type" value="Genomic_DNA"/>
</dbReference>
<evidence type="ECO:0000256" key="3">
    <source>
        <dbReference type="ARBA" id="ARBA00023155"/>
    </source>
</evidence>
<dbReference type="CDD" id="cd00086">
    <property type="entry name" value="homeodomain"/>
    <property type="match status" value="1"/>
</dbReference>
<dbReference type="InterPro" id="IPR050460">
    <property type="entry name" value="Distal-less_Homeobox_TF"/>
</dbReference>